<feature type="binding site" evidence="9">
    <location>
        <position position="14"/>
    </location>
    <ligand>
        <name>NADPH</name>
        <dbReference type="ChEBI" id="CHEBI:57783"/>
    </ligand>
</feature>
<evidence type="ECO:0000259" key="11">
    <source>
        <dbReference type="Pfam" id="PF08436"/>
    </source>
</evidence>
<accession>A0A7V5LT07</accession>
<dbReference type="EMBL" id="DRTX01000028">
    <property type="protein sequence ID" value="HHF52815.1"/>
    <property type="molecule type" value="Genomic_DNA"/>
</dbReference>
<evidence type="ECO:0000256" key="7">
    <source>
        <dbReference type="ARBA" id="ARBA00023229"/>
    </source>
</evidence>
<keyword evidence="5 9" id="KW-0560">Oxidoreductase</keyword>
<evidence type="ECO:0000256" key="9">
    <source>
        <dbReference type="HAMAP-Rule" id="MF_00183"/>
    </source>
</evidence>
<feature type="binding site" evidence="9">
    <location>
        <position position="193"/>
    </location>
    <ligand>
        <name>1-deoxy-D-xylulose 5-phosphate</name>
        <dbReference type="ChEBI" id="CHEBI:57792"/>
    </ligand>
</feature>
<feature type="binding site" evidence="9">
    <location>
        <position position="145"/>
    </location>
    <ligand>
        <name>1-deoxy-D-xylulose 5-phosphate</name>
        <dbReference type="ChEBI" id="CHEBI:57792"/>
    </ligand>
</feature>
<feature type="binding site" evidence="9">
    <location>
        <position position="215"/>
    </location>
    <ligand>
        <name>Mn(2+)</name>
        <dbReference type="ChEBI" id="CHEBI:29035"/>
    </ligand>
</feature>
<evidence type="ECO:0000259" key="10">
    <source>
        <dbReference type="Pfam" id="PF02670"/>
    </source>
</evidence>
<evidence type="ECO:0000313" key="13">
    <source>
        <dbReference type="EMBL" id="HHF52815.1"/>
    </source>
</evidence>
<dbReference type="Gene3D" id="3.40.50.720">
    <property type="entry name" value="NAD(P)-binding Rossmann-like Domain"/>
    <property type="match status" value="1"/>
</dbReference>
<organism evidence="13">
    <name type="scientific">candidate division WOR-3 bacterium</name>
    <dbReference type="NCBI Taxonomy" id="2052148"/>
    <lineage>
        <taxon>Bacteria</taxon>
        <taxon>Bacteria division WOR-3</taxon>
    </lineage>
</organism>
<keyword evidence="7 9" id="KW-0414">Isoprene biosynthesis</keyword>
<sequence>MKKKTNIALFGASGSIGQSTLEVLRCHKDRFNLVAVSVHRNIKKLEEIIQEFKPRYAVITSEVNYSKKDIKILRGIEGLKEAASLPEVDTVLVATAGTVGVFPTINALRSGKRVALANKETLVSFGEIVKQIESESRGEIIPVDSEHSAIFQLFTRFNREEIHDIILTASGGAFRDLSREEMERVTAEDALKHPTWSMGKKITVDSATLMNKGLEVIEAYWLFNMDPEHIKVVIHPQSIVHGMLTLKDGAKVAHLSIPDMKIPIQYALTYPERIESPVKNLDLQEIKKLEFYEPDYTRFPLLKLAYNVLKEGGTMPAVMNASNEIAVYAFLEGKIRFLDIERVVFQTVEKHKIIYNPSLHDLLEADKWAREYANRLIQEISY</sequence>
<comment type="pathway">
    <text evidence="1 9">Isoprenoid biosynthesis; isopentenyl diphosphate biosynthesis via DXP pathway; isopentenyl diphosphate from 1-deoxy-D-xylulose 5-phosphate: step 1/6.</text>
</comment>
<dbReference type="InterPro" id="IPR036291">
    <property type="entry name" value="NAD(P)-bd_dom_sf"/>
</dbReference>
<dbReference type="FunFam" id="3.40.50.720:FF:000045">
    <property type="entry name" value="1-deoxy-D-xylulose 5-phosphate reductoisomerase"/>
    <property type="match status" value="1"/>
</dbReference>
<comment type="function">
    <text evidence="9">Catalyzes the NADPH-dependent rearrangement and reduction of 1-deoxy-D-xylulose-5-phosphate (DXP) to 2-C-methyl-D-erythritol 4-phosphate (MEP).</text>
</comment>
<evidence type="ECO:0000259" key="12">
    <source>
        <dbReference type="Pfam" id="PF13288"/>
    </source>
</evidence>
<proteinExistence type="inferred from homology"/>
<dbReference type="HAMAP" id="MF_00183">
    <property type="entry name" value="DXP_reductoisom"/>
    <property type="match status" value="1"/>
</dbReference>
<dbReference type="InterPro" id="IPR013512">
    <property type="entry name" value="DXP_reductoisomerase_N"/>
</dbReference>
<feature type="binding site" evidence="9">
    <location>
        <position position="40"/>
    </location>
    <ligand>
        <name>NADPH</name>
        <dbReference type="ChEBI" id="CHEBI:57783"/>
    </ligand>
</feature>
<dbReference type="UniPathway" id="UPA00056">
    <property type="reaction ID" value="UER00092"/>
</dbReference>
<dbReference type="NCBIfam" id="TIGR00243">
    <property type="entry name" value="Dxr"/>
    <property type="match status" value="1"/>
</dbReference>
<keyword evidence="3 9" id="KW-0479">Metal-binding</keyword>
<feature type="binding site" evidence="9">
    <location>
        <position position="170"/>
    </location>
    <ligand>
        <name>1-deoxy-D-xylulose 5-phosphate</name>
        <dbReference type="ChEBI" id="CHEBI:57792"/>
    </ligand>
</feature>
<keyword evidence="6 9" id="KW-0464">Manganese</keyword>
<feature type="binding site" evidence="9">
    <location>
        <position position="212"/>
    </location>
    <ligand>
        <name>1-deoxy-D-xylulose 5-phosphate</name>
        <dbReference type="ChEBI" id="CHEBI:57792"/>
    </ligand>
</feature>
<evidence type="ECO:0000256" key="4">
    <source>
        <dbReference type="ARBA" id="ARBA00022857"/>
    </source>
</evidence>
<protein>
    <recommendedName>
        <fullName evidence="9">1-deoxy-D-xylulose 5-phosphate reductoisomerase</fullName>
        <shortName evidence="9">DXP reductoisomerase</shortName>
        <ecNumber evidence="9">1.1.1.267</ecNumber>
    </recommendedName>
    <alternativeName>
        <fullName evidence="9">1-deoxyxylulose-5-phosphate reductoisomerase</fullName>
    </alternativeName>
    <alternativeName>
        <fullName evidence="9">2-C-methyl-D-erythritol 4-phosphate synthase</fullName>
    </alternativeName>
</protein>
<dbReference type="PANTHER" id="PTHR30525:SF0">
    <property type="entry name" value="1-DEOXY-D-XYLULOSE 5-PHOSPHATE REDUCTOISOMERASE, CHLOROPLASTIC"/>
    <property type="match status" value="1"/>
</dbReference>
<keyword evidence="4 9" id="KW-0521">NADP</keyword>
<evidence type="ECO:0000256" key="8">
    <source>
        <dbReference type="ARBA" id="ARBA00048543"/>
    </source>
</evidence>
<feature type="binding site" evidence="9">
    <location>
        <position position="15"/>
    </location>
    <ligand>
        <name>NADPH</name>
        <dbReference type="ChEBI" id="CHEBI:57783"/>
    </ligand>
</feature>
<comment type="caution">
    <text evidence="13">The sequence shown here is derived from an EMBL/GenBank/DDBJ whole genome shotgun (WGS) entry which is preliminary data.</text>
</comment>
<feature type="binding site" evidence="9">
    <location>
        <position position="16"/>
    </location>
    <ligand>
        <name>NADPH</name>
        <dbReference type="ChEBI" id="CHEBI:57783"/>
    </ligand>
</feature>
<dbReference type="GO" id="GO:0030604">
    <property type="term" value="F:1-deoxy-D-xylulose-5-phosphate reductoisomerase activity"/>
    <property type="evidence" value="ECO:0007669"/>
    <property type="project" value="UniProtKB-UniRule"/>
</dbReference>
<name>A0A7V5LT07_UNCW3</name>
<reference evidence="13" key="1">
    <citation type="journal article" date="2020" name="mSystems">
        <title>Genome- and Community-Level Interaction Insights into Carbon Utilization and Element Cycling Functions of Hydrothermarchaeota in Hydrothermal Sediment.</title>
        <authorList>
            <person name="Zhou Z."/>
            <person name="Liu Y."/>
            <person name="Xu W."/>
            <person name="Pan J."/>
            <person name="Luo Z.H."/>
            <person name="Li M."/>
        </authorList>
    </citation>
    <scope>NUCLEOTIDE SEQUENCE [LARGE SCALE GENOMIC DNA]</scope>
    <source>
        <strain evidence="13">HyVt-96</strain>
    </source>
</reference>
<evidence type="ECO:0000256" key="2">
    <source>
        <dbReference type="ARBA" id="ARBA00006825"/>
    </source>
</evidence>
<keyword evidence="9" id="KW-0460">Magnesium</keyword>
<dbReference type="InterPro" id="IPR036169">
    <property type="entry name" value="DXPR_C_sf"/>
</dbReference>
<evidence type="ECO:0000256" key="3">
    <source>
        <dbReference type="ARBA" id="ARBA00022723"/>
    </source>
</evidence>
<dbReference type="AlphaFoldDB" id="A0A7V5LT07"/>
<dbReference type="Pfam" id="PF13288">
    <property type="entry name" value="DXPR_C"/>
    <property type="match status" value="1"/>
</dbReference>
<dbReference type="Pfam" id="PF02670">
    <property type="entry name" value="DXP_reductoisom"/>
    <property type="match status" value="1"/>
</dbReference>
<feature type="binding site" evidence="9">
    <location>
        <position position="146"/>
    </location>
    <ligand>
        <name>Mn(2+)</name>
        <dbReference type="ChEBI" id="CHEBI:29035"/>
    </ligand>
</feature>
<dbReference type="InterPro" id="IPR026877">
    <property type="entry name" value="DXPR_C"/>
</dbReference>
<comment type="catalytic activity">
    <reaction evidence="8">
        <text>2-C-methyl-D-erythritol 4-phosphate + NADP(+) = 1-deoxy-D-xylulose 5-phosphate + NADPH + H(+)</text>
        <dbReference type="Rhea" id="RHEA:13717"/>
        <dbReference type="ChEBI" id="CHEBI:15378"/>
        <dbReference type="ChEBI" id="CHEBI:57783"/>
        <dbReference type="ChEBI" id="CHEBI:57792"/>
        <dbReference type="ChEBI" id="CHEBI:58262"/>
        <dbReference type="ChEBI" id="CHEBI:58349"/>
        <dbReference type="EC" id="1.1.1.267"/>
    </reaction>
    <physiologicalReaction direction="right-to-left" evidence="8">
        <dbReference type="Rhea" id="RHEA:13719"/>
    </physiologicalReaction>
</comment>
<dbReference type="SUPFAM" id="SSF69055">
    <property type="entry name" value="1-deoxy-D-xylulose-5-phosphate reductoisomerase, C-terminal domain"/>
    <property type="match status" value="1"/>
</dbReference>
<gene>
    <name evidence="9" type="primary">dxr</name>
    <name evidence="13" type="ORF">ENL43_00445</name>
</gene>
<evidence type="ECO:0000256" key="1">
    <source>
        <dbReference type="ARBA" id="ARBA00005094"/>
    </source>
</evidence>
<dbReference type="GO" id="GO:0030145">
    <property type="term" value="F:manganese ion binding"/>
    <property type="evidence" value="ECO:0007669"/>
    <property type="project" value="TreeGrafter"/>
</dbReference>
<dbReference type="InterPro" id="IPR003821">
    <property type="entry name" value="DXP_reductoisomerase"/>
</dbReference>
<feature type="binding site" evidence="9">
    <location>
        <position position="118"/>
    </location>
    <ligand>
        <name>NADPH</name>
        <dbReference type="ChEBI" id="CHEBI:57783"/>
    </ligand>
</feature>
<feature type="binding site" evidence="9">
    <location>
        <position position="119"/>
    </location>
    <ligand>
        <name>1-deoxy-D-xylulose 5-phosphate</name>
        <dbReference type="ChEBI" id="CHEBI:57792"/>
    </ligand>
</feature>
<comment type="similarity">
    <text evidence="2 9">Belongs to the DXR family.</text>
</comment>
<dbReference type="SUPFAM" id="SSF55347">
    <property type="entry name" value="Glyceraldehyde-3-phosphate dehydrogenase-like, C-terminal domain"/>
    <property type="match status" value="1"/>
</dbReference>
<dbReference type="SUPFAM" id="SSF51735">
    <property type="entry name" value="NAD(P)-binding Rossmann-fold domains"/>
    <property type="match status" value="1"/>
</dbReference>
<dbReference type="PIRSF" id="PIRSF006205">
    <property type="entry name" value="Dxp_reductismrs"/>
    <property type="match status" value="1"/>
</dbReference>
<feature type="domain" description="DXP reductoisomerase C-terminal" evidence="12">
    <location>
        <begin position="255"/>
        <end position="372"/>
    </location>
</feature>
<comment type="caution">
    <text evidence="9">Lacks conserved residue(s) required for the propagation of feature annotation.</text>
</comment>
<feature type="domain" description="1-deoxy-D-xylulose 5-phosphate reductoisomerase N-terminal" evidence="10">
    <location>
        <begin position="7"/>
        <end position="126"/>
    </location>
</feature>
<feature type="binding site" evidence="9">
    <location>
        <position position="144"/>
    </location>
    <ligand>
        <name>Mn(2+)</name>
        <dbReference type="ChEBI" id="CHEBI:29035"/>
    </ligand>
</feature>
<dbReference type="InterPro" id="IPR013644">
    <property type="entry name" value="DXP_reductoisomerase_C"/>
</dbReference>
<feature type="binding site" evidence="9">
    <location>
        <position position="41"/>
    </location>
    <ligand>
        <name>NADPH</name>
        <dbReference type="ChEBI" id="CHEBI:57783"/>
    </ligand>
</feature>
<dbReference type="Pfam" id="PF08436">
    <property type="entry name" value="DXP_redisom_C"/>
    <property type="match status" value="1"/>
</dbReference>
<dbReference type="EC" id="1.1.1.267" evidence="9"/>
<feature type="binding site" evidence="9">
    <location>
        <position position="215"/>
    </location>
    <ligand>
        <name>1-deoxy-D-xylulose 5-phosphate</name>
        <dbReference type="ChEBI" id="CHEBI:57792"/>
    </ligand>
</feature>
<feature type="binding site" evidence="9">
    <location>
        <position position="206"/>
    </location>
    <ligand>
        <name>1-deoxy-D-xylulose 5-phosphate</name>
        <dbReference type="ChEBI" id="CHEBI:57792"/>
    </ligand>
</feature>
<evidence type="ECO:0000256" key="5">
    <source>
        <dbReference type="ARBA" id="ARBA00023002"/>
    </source>
</evidence>
<dbReference type="Gene3D" id="1.10.1740.10">
    <property type="match status" value="1"/>
</dbReference>
<dbReference type="Proteomes" id="UP000886050">
    <property type="component" value="Unassembled WGS sequence"/>
</dbReference>
<feature type="binding site" evidence="9">
    <location>
        <position position="146"/>
    </location>
    <ligand>
        <name>1-deoxy-D-xylulose 5-phosphate</name>
        <dbReference type="ChEBI" id="CHEBI:57792"/>
    </ligand>
</feature>
<feature type="binding site" evidence="9">
    <location>
        <position position="211"/>
    </location>
    <ligand>
        <name>1-deoxy-D-xylulose 5-phosphate</name>
        <dbReference type="ChEBI" id="CHEBI:57792"/>
    </ligand>
</feature>
<feature type="binding site" evidence="9">
    <location>
        <position position="120"/>
    </location>
    <ligand>
        <name>NADPH</name>
        <dbReference type="ChEBI" id="CHEBI:57783"/>
    </ligand>
</feature>
<feature type="binding site" evidence="9">
    <location>
        <position position="199"/>
    </location>
    <ligand>
        <name>NADPH</name>
        <dbReference type="ChEBI" id="CHEBI:57783"/>
    </ligand>
</feature>
<feature type="domain" description="1-deoxy-D-xylulose 5-phosphate reductoisomerase C-terminal" evidence="11">
    <location>
        <begin position="140"/>
        <end position="223"/>
    </location>
</feature>
<dbReference type="PANTHER" id="PTHR30525">
    <property type="entry name" value="1-DEOXY-D-XYLULOSE 5-PHOSPHATE REDUCTOISOMERASE"/>
    <property type="match status" value="1"/>
</dbReference>
<evidence type="ECO:0000256" key="6">
    <source>
        <dbReference type="ARBA" id="ARBA00023211"/>
    </source>
</evidence>
<dbReference type="GO" id="GO:0070402">
    <property type="term" value="F:NADPH binding"/>
    <property type="evidence" value="ECO:0007669"/>
    <property type="project" value="InterPro"/>
</dbReference>
<dbReference type="NCBIfam" id="NF009114">
    <property type="entry name" value="PRK12464.1"/>
    <property type="match status" value="1"/>
</dbReference>
<comment type="cofactor">
    <cofactor evidence="9">
        <name>Mg(2+)</name>
        <dbReference type="ChEBI" id="CHEBI:18420"/>
    </cofactor>
    <cofactor evidence="9">
        <name>Mn(2+)</name>
        <dbReference type="ChEBI" id="CHEBI:29035"/>
    </cofactor>
</comment>
<dbReference type="GO" id="GO:0051484">
    <property type="term" value="P:isopentenyl diphosphate biosynthetic process, methylerythritol 4-phosphate pathway involved in terpenoid biosynthetic process"/>
    <property type="evidence" value="ECO:0007669"/>
    <property type="project" value="TreeGrafter"/>
</dbReference>